<dbReference type="Proteomes" id="UP000282985">
    <property type="component" value="Unassembled WGS sequence"/>
</dbReference>
<organism evidence="1 2">
    <name type="scientific">Ancylomarina longa</name>
    <dbReference type="NCBI Taxonomy" id="2487017"/>
    <lineage>
        <taxon>Bacteria</taxon>
        <taxon>Pseudomonadati</taxon>
        <taxon>Bacteroidota</taxon>
        <taxon>Bacteroidia</taxon>
        <taxon>Marinilabiliales</taxon>
        <taxon>Marinifilaceae</taxon>
        <taxon>Ancylomarina</taxon>
    </lineage>
</organism>
<reference evidence="1 2" key="1">
    <citation type="submission" date="2018-11" db="EMBL/GenBank/DDBJ databases">
        <title>Parancylomarina longa gen. nov., sp. nov., isolated from sediments of southern Okinawa.</title>
        <authorList>
            <person name="Fu T."/>
        </authorList>
    </citation>
    <scope>NUCLEOTIDE SEQUENCE [LARGE SCALE GENOMIC DNA]</scope>
    <source>
        <strain evidence="1 2">T3-2 S1-C</strain>
    </source>
</reference>
<gene>
    <name evidence="1" type="ORF">DLK05_12520</name>
</gene>
<keyword evidence="2" id="KW-1185">Reference proteome</keyword>
<name>A0A434AH43_9BACT</name>
<dbReference type="RefSeq" id="WP_127344305.1">
    <property type="nucleotide sequence ID" value="NZ_RJJX01000018.1"/>
</dbReference>
<evidence type="ECO:0000313" key="1">
    <source>
        <dbReference type="EMBL" id="RUT73643.1"/>
    </source>
</evidence>
<sequence length="140" mass="15850">MEAILLKDNLSTADIIGLIQKGIMDMDIQQQQRDEIVEAADTLAKTFANTIQFHMANGENPDASYRFQISVHFNNFIEKYRQVFISNYKKDVLVGFGISAIWMGILNGLDAESGIMPNHPFKREIANCLRTINEILDNKA</sequence>
<protein>
    <submittedName>
        <fullName evidence="1">Uncharacterized protein</fullName>
    </submittedName>
</protein>
<dbReference type="OrthoDB" id="1119054at2"/>
<comment type="caution">
    <text evidence="1">The sequence shown here is derived from an EMBL/GenBank/DDBJ whole genome shotgun (WGS) entry which is preliminary data.</text>
</comment>
<accession>A0A434AH43</accession>
<proteinExistence type="predicted"/>
<evidence type="ECO:0000313" key="2">
    <source>
        <dbReference type="Proteomes" id="UP000282985"/>
    </source>
</evidence>
<dbReference type="AlphaFoldDB" id="A0A434AH43"/>
<dbReference type="EMBL" id="RJJX01000018">
    <property type="protein sequence ID" value="RUT73643.1"/>
    <property type="molecule type" value="Genomic_DNA"/>
</dbReference>